<dbReference type="InterPro" id="IPR003347">
    <property type="entry name" value="JmjC_dom"/>
</dbReference>
<keyword evidence="1" id="KW-0812">Transmembrane</keyword>
<sequence length="317" mass="37695">MKIKKIEEIEYRYGEEENLKQILYHSKVPLLIKIKSFTEKYNLDYFANLVYGEIIYDTYESDLWKSCQPGDFKSIMQQMDNNMPHRIFGLILPKYLSAEIEKHVPLWQKIPFRPRYFNKKLKVSYFFGGKGAHTEMHFDREHCSNLHFCISGKKRFLLFTEDQSENIYKLPFVGDSLIEFGHPWESLCQQFPRLNQAEGYNVTLGPGDMLFLPKNCWHYTTYLEASAAATYVFYPNKLYQFYGYFTGHFFMGYKEASGLKIADWPIFRKFSEHYAMAEGKKKYLFKIIEALSYVFLLPTISILIKISLLVKPRRFFY</sequence>
<dbReference type="RefSeq" id="WP_027272022.1">
    <property type="nucleotide sequence ID" value="NZ_CAAAJE010000002.1"/>
</dbReference>
<dbReference type="PANTHER" id="PTHR12461">
    <property type="entry name" value="HYPOXIA-INDUCIBLE FACTOR 1 ALPHA INHIBITOR-RELATED"/>
    <property type="match status" value="1"/>
</dbReference>
<dbReference type="STRING" id="28087.Lsai_0803"/>
<evidence type="ECO:0000259" key="2">
    <source>
        <dbReference type="PROSITE" id="PS51184"/>
    </source>
</evidence>
<evidence type="ECO:0000313" key="3">
    <source>
        <dbReference type="EMBL" id="KTD58196.1"/>
    </source>
</evidence>
<dbReference type="PANTHER" id="PTHR12461:SF105">
    <property type="entry name" value="HYPOXIA-INDUCIBLE FACTOR 1-ALPHA INHIBITOR"/>
    <property type="match status" value="1"/>
</dbReference>
<feature type="domain" description="JmjC" evidence="2">
    <location>
        <begin position="72"/>
        <end position="251"/>
    </location>
</feature>
<dbReference type="PROSITE" id="PS51184">
    <property type="entry name" value="JMJC"/>
    <property type="match status" value="1"/>
</dbReference>
<dbReference type="PATRIC" id="fig|28087.4.peg.857"/>
<accession>A0A0W0YN32</accession>
<evidence type="ECO:0000256" key="1">
    <source>
        <dbReference type="SAM" id="Phobius"/>
    </source>
</evidence>
<dbReference type="InterPro" id="IPR041667">
    <property type="entry name" value="Cupin_8"/>
</dbReference>
<dbReference type="AlphaFoldDB" id="A0A0W0YN32"/>
<feature type="transmembrane region" description="Helical" evidence="1">
    <location>
        <begin position="290"/>
        <end position="310"/>
    </location>
</feature>
<dbReference type="eggNOG" id="COG2850">
    <property type="taxonomic scope" value="Bacteria"/>
</dbReference>
<gene>
    <name evidence="3" type="ORF">Lsai_0803</name>
</gene>
<keyword evidence="1" id="KW-1133">Transmembrane helix</keyword>
<evidence type="ECO:0000313" key="4">
    <source>
        <dbReference type="Proteomes" id="UP000054621"/>
    </source>
</evidence>
<reference evidence="3 4" key="1">
    <citation type="submission" date="2015-11" db="EMBL/GenBank/DDBJ databases">
        <title>Genomic analysis of 38 Legionella species identifies large and diverse effector repertoires.</title>
        <authorList>
            <person name="Burstein D."/>
            <person name="Amaro F."/>
            <person name="Zusman T."/>
            <person name="Lifshitz Z."/>
            <person name="Cohen O."/>
            <person name="Gilbert J.A."/>
            <person name="Pupko T."/>
            <person name="Shuman H.A."/>
            <person name="Segal G."/>
        </authorList>
    </citation>
    <scope>NUCLEOTIDE SEQUENCE [LARGE SCALE GENOMIC DNA]</scope>
    <source>
        <strain evidence="3 4">Mt.St.Helens-4</strain>
    </source>
</reference>
<proteinExistence type="predicted"/>
<dbReference type="Pfam" id="PF13621">
    <property type="entry name" value="Cupin_8"/>
    <property type="match status" value="1"/>
</dbReference>
<dbReference type="SUPFAM" id="SSF51197">
    <property type="entry name" value="Clavaminate synthase-like"/>
    <property type="match status" value="1"/>
</dbReference>
<dbReference type="Gene3D" id="2.60.120.10">
    <property type="entry name" value="Jelly Rolls"/>
    <property type="match status" value="1"/>
</dbReference>
<organism evidence="3 4">
    <name type="scientific">Legionella sainthelensi</name>
    <dbReference type="NCBI Taxonomy" id="28087"/>
    <lineage>
        <taxon>Bacteria</taxon>
        <taxon>Pseudomonadati</taxon>
        <taxon>Pseudomonadota</taxon>
        <taxon>Gammaproteobacteria</taxon>
        <taxon>Legionellales</taxon>
        <taxon>Legionellaceae</taxon>
        <taxon>Legionella</taxon>
    </lineage>
</organism>
<protein>
    <submittedName>
        <fullName evidence="3">Eukaryotic small stress protein PASS1</fullName>
    </submittedName>
</protein>
<dbReference type="InterPro" id="IPR014710">
    <property type="entry name" value="RmlC-like_jellyroll"/>
</dbReference>
<name>A0A0W0YN32_9GAMM</name>
<comment type="caution">
    <text evidence="3">The sequence shown here is derived from an EMBL/GenBank/DDBJ whole genome shotgun (WGS) entry which is preliminary data.</text>
</comment>
<keyword evidence="1" id="KW-0472">Membrane</keyword>
<dbReference type="Proteomes" id="UP000054621">
    <property type="component" value="Unassembled WGS sequence"/>
</dbReference>
<dbReference type="EMBL" id="LNYV01000013">
    <property type="protein sequence ID" value="KTD58196.1"/>
    <property type="molecule type" value="Genomic_DNA"/>
</dbReference>
<dbReference type="OrthoDB" id="479699at2"/>